<sequence length="186" mass="21694">MNEKITVFIHDGDELPRAIIVGISDSIRILDDFIKEKGQRAFYCNGSIILPAFSFNYFNIKNNDHIFVVRLKDHKPLHNMMMSNQQPNPKKSLTIKEKVEKIKNFKENQQKQYPLQPDTHLLHEASRIADLTYIQNEHSMLFRNYFSSGQEEPSSRNKTLEIKQQTLITSSTLPSSEALPQVWRTF</sequence>
<keyword evidence="2" id="KW-1185">Reference proteome</keyword>
<organism evidence="1 2">
    <name type="scientific">Tritrichomonas musculus</name>
    <dbReference type="NCBI Taxonomy" id="1915356"/>
    <lineage>
        <taxon>Eukaryota</taxon>
        <taxon>Metamonada</taxon>
        <taxon>Parabasalia</taxon>
        <taxon>Tritrichomonadida</taxon>
        <taxon>Tritrichomonadidae</taxon>
        <taxon>Tritrichomonas</taxon>
    </lineage>
</organism>
<gene>
    <name evidence="1" type="ORF">M9Y10_012393</name>
</gene>
<dbReference type="EMBL" id="JAPFFF010000018">
    <property type="protein sequence ID" value="KAK8860728.1"/>
    <property type="molecule type" value="Genomic_DNA"/>
</dbReference>
<proteinExistence type="predicted"/>
<name>A0ABR2IDI7_9EUKA</name>
<evidence type="ECO:0000313" key="1">
    <source>
        <dbReference type="EMBL" id="KAK8860728.1"/>
    </source>
</evidence>
<evidence type="ECO:0000313" key="2">
    <source>
        <dbReference type="Proteomes" id="UP001470230"/>
    </source>
</evidence>
<protein>
    <recommendedName>
        <fullName evidence="3">Ubiquitin-like domain-containing protein</fullName>
    </recommendedName>
</protein>
<comment type="caution">
    <text evidence="1">The sequence shown here is derived from an EMBL/GenBank/DDBJ whole genome shotgun (WGS) entry which is preliminary data.</text>
</comment>
<reference evidence="1 2" key="1">
    <citation type="submission" date="2024-04" db="EMBL/GenBank/DDBJ databases">
        <title>Tritrichomonas musculus Genome.</title>
        <authorList>
            <person name="Alves-Ferreira E."/>
            <person name="Grigg M."/>
            <person name="Lorenzi H."/>
            <person name="Galac M."/>
        </authorList>
    </citation>
    <scope>NUCLEOTIDE SEQUENCE [LARGE SCALE GENOMIC DNA]</scope>
    <source>
        <strain evidence="1 2">EAF2021</strain>
    </source>
</reference>
<accession>A0ABR2IDI7</accession>
<dbReference type="Proteomes" id="UP001470230">
    <property type="component" value="Unassembled WGS sequence"/>
</dbReference>
<evidence type="ECO:0008006" key="3">
    <source>
        <dbReference type="Google" id="ProtNLM"/>
    </source>
</evidence>